<comment type="caution">
    <text evidence="12">The sequence shown here is derived from an EMBL/GenBank/DDBJ whole genome shotgun (WGS) entry which is preliminary data.</text>
</comment>
<feature type="compositionally biased region" description="Gly residues" evidence="9">
    <location>
        <begin position="137"/>
        <end position="151"/>
    </location>
</feature>
<evidence type="ECO:0000256" key="6">
    <source>
        <dbReference type="ARBA" id="ARBA00022840"/>
    </source>
</evidence>
<keyword evidence="4" id="KW-0547">Nucleotide-binding</keyword>
<comment type="catalytic activity">
    <reaction evidence="7">
        <text>L-threonyl-[protein] + ATP = O-phospho-L-threonyl-[protein] + ADP + H(+)</text>
        <dbReference type="Rhea" id="RHEA:46608"/>
        <dbReference type="Rhea" id="RHEA-COMP:11060"/>
        <dbReference type="Rhea" id="RHEA-COMP:11605"/>
        <dbReference type="ChEBI" id="CHEBI:15378"/>
        <dbReference type="ChEBI" id="CHEBI:30013"/>
        <dbReference type="ChEBI" id="CHEBI:30616"/>
        <dbReference type="ChEBI" id="CHEBI:61977"/>
        <dbReference type="ChEBI" id="CHEBI:456216"/>
        <dbReference type="EC" id="2.7.11.1"/>
    </reaction>
</comment>
<keyword evidence="3" id="KW-0808">Transferase</keyword>
<dbReference type="InterPro" id="IPR000719">
    <property type="entry name" value="Prot_kinase_dom"/>
</dbReference>
<keyword evidence="5" id="KW-0418">Kinase</keyword>
<feature type="region of interest" description="Disordered" evidence="9">
    <location>
        <begin position="190"/>
        <end position="245"/>
    </location>
</feature>
<dbReference type="PROSITE" id="PS50011">
    <property type="entry name" value="PROTEIN_KINASE_DOM"/>
    <property type="match status" value="1"/>
</dbReference>
<evidence type="ECO:0000256" key="9">
    <source>
        <dbReference type="SAM" id="MobiDB-lite"/>
    </source>
</evidence>
<gene>
    <name evidence="12" type="ORF">NGB36_12080</name>
</gene>
<dbReference type="Proteomes" id="UP001057702">
    <property type="component" value="Unassembled WGS sequence"/>
</dbReference>
<dbReference type="SUPFAM" id="SSF56112">
    <property type="entry name" value="Protein kinase-like (PK-like)"/>
    <property type="match status" value="1"/>
</dbReference>
<keyword evidence="10" id="KW-0472">Membrane</keyword>
<evidence type="ECO:0000256" key="3">
    <source>
        <dbReference type="ARBA" id="ARBA00022679"/>
    </source>
</evidence>
<dbReference type="InterPro" id="IPR011009">
    <property type="entry name" value="Kinase-like_dom_sf"/>
</dbReference>
<feature type="compositionally biased region" description="Low complexity" evidence="9">
    <location>
        <begin position="190"/>
        <end position="199"/>
    </location>
</feature>
<keyword evidence="13" id="KW-1185">Reference proteome</keyword>
<sequence length="338" mass="34653">MGHPPTPASDLWSLGATLYAAVEGDSPFRRSTTSDALQAVINERPGQARHAGPLAPVIEALLRKNPDHRPRAEQLQTALSDLATGSTATPPRPTAPLDHRRPETIRTAPSPPTPAQAQPPITRSPTTPRSAAAGTAGTSGPGPTGKAGHGAGQRRRQPRARLLIMALSLIAAVIGGGLSAVELINSAHNTQRPPATAQTNPPPAQGAPTRPPTQGAPTPAPSPPSNGGTVTPPAPPPASNAPTTPGVQQVVQDYYAAINAHDYARAWGLGGKNLGTSYDSFVNGFSNTASDSVTVTSVSGDTVSVKIDATQTDGSHRYFTGTYTVSNGTIASANIHQQ</sequence>
<dbReference type="Gene3D" id="1.10.510.10">
    <property type="entry name" value="Transferase(Phosphotransferase) domain 1"/>
    <property type="match status" value="1"/>
</dbReference>
<evidence type="ECO:0000256" key="8">
    <source>
        <dbReference type="ARBA" id="ARBA00048679"/>
    </source>
</evidence>
<comment type="catalytic activity">
    <reaction evidence="8">
        <text>L-seryl-[protein] + ATP = O-phospho-L-seryl-[protein] + ADP + H(+)</text>
        <dbReference type="Rhea" id="RHEA:17989"/>
        <dbReference type="Rhea" id="RHEA-COMP:9863"/>
        <dbReference type="Rhea" id="RHEA-COMP:11604"/>
        <dbReference type="ChEBI" id="CHEBI:15378"/>
        <dbReference type="ChEBI" id="CHEBI:29999"/>
        <dbReference type="ChEBI" id="CHEBI:30616"/>
        <dbReference type="ChEBI" id="CHEBI:83421"/>
        <dbReference type="ChEBI" id="CHEBI:456216"/>
        <dbReference type="EC" id="2.7.11.1"/>
    </reaction>
</comment>
<keyword evidence="10" id="KW-1133">Transmembrane helix</keyword>
<feature type="transmembrane region" description="Helical" evidence="10">
    <location>
        <begin position="162"/>
        <end position="184"/>
    </location>
</feature>
<feature type="compositionally biased region" description="Polar residues" evidence="9">
    <location>
        <begin position="78"/>
        <end position="89"/>
    </location>
</feature>
<dbReference type="EMBL" id="JANFNG010000007">
    <property type="protein sequence ID" value="MCQ4081319.1"/>
    <property type="molecule type" value="Genomic_DNA"/>
</dbReference>
<keyword evidence="6" id="KW-0067">ATP-binding</keyword>
<evidence type="ECO:0000256" key="4">
    <source>
        <dbReference type="ARBA" id="ARBA00022741"/>
    </source>
</evidence>
<evidence type="ECO:0000256" key="5">
    <source>
        <dbReference type="ARBA" id="ARBA00022777"/>
    </source>
</evidence>
<organism evidence="12 13">
    <name type="scientific">Streptomyces humicola</name>
    <dbReference type="NCBI Taxonomy" id="2953240"/>
    <lineage>
        <taxon>Bacteria</taxon>
        <taxon>Bacillati</taxon>
        <taxon>Actinomycetota</taxon>
        <taxon>Actinomycetes</taxon>
        <taxon>Kitasatosporales</taxon>
        <taxon>Streptomycetaceae</taxon>
        <taxon>Streptomyces</taxon>
    </lineage>
</organism>
<feature type="region of interest" description="Disordered" evidence="9">
    <location>
        <begin position="78"/>
        <end position="156"/>
    </location>
</feature>
<feature type="compositionally biased region" description="Low complexity" evidence="9">
    <location>
        <begin position="115"/>
        <end position="136"/>
    </location>
</feature>
<evidence type="ECO:0000313" key="13">
    <source>
        <dbReference type="Proteomes" id="UP001057702"/>
    </source>
</evidence>
<evidence type="ECO:0000256" key="10">
    <source>
        <dbReference type="SAM" id="Phobius"/>
    </source>
</evidence>
<dbReference type="PANTHER" id="PTHR43671:SF98">
    <property type="entry name" value="SERINE_THREONINE-PROTEIN KINASE NEK11"/>
    <property type="match status" value="1"/>
</dbReference>
<reference evidence="12" key="1">
    <citation type="submission" date="2022-06" db="EMBL/GenBank/DDBJ databases">
        <title>Draft genome sequence of Streptomyces sp. RB6PN25 isolated from peat swamp forest in Thailand.</title>
        <authorList>
            <person name="Duangmal K."/>
            <person name="Klaysubun C."/>
        </authorList>
    </citation>
    <scope>NUCLEOTIDE SEQUENCE</scope>
    <source>
        <strain evidence="12">RB6PN25</strain>
    </source>
</reference>
<dbReference type="InterPro" id="IPR050660">
    <property type="entry name" value="NEK_Ser/Thr_kinase"/>
</dbReference>
<evidence type="ECO:0000256" key="7">
    <source>
        <dbReference type="ARBA" id="ARBA00047899"/>
    </source>
</evidence>
<dbReference type="PANTHER" id="PTHR43671">
    <property type="entry name" value="SERINE/THREONINE-PROTEIN KINASE NEK"/>
    <property type="match status" value="1"/>
</dbReference>
<evidence type="ECO:0000256" key="1">
    <source>
        <dbReference type="ARBA" id="ARBA00012513"/>
    </source>
</evidence>
<evidence type="ECO:0000313" key="12">
    <source>
        <dbReference type="EMBL" id="MCQ4081319.1"/>
    </source>
</evidence>
<name>A0ABT1PUG9_9ACTN</name>
<keyword evidence="2" id="KW-0723">Serine/threonine-protein kinase</keyword>
<feature type="domain" description="Protein kinase" evidence="11">
    <location>
        <begin position="1"/>
        <end position="79"/>
    </location>
</feature>
<keyword evidence="10" id="KW-0812">Transmembrane</keyword>
<dbReference type="PRINTS" id="PR01217">
    <property type="entry name" value="PRICHEXTENSN"/>
</dbReference>
<protein>
    <recommendedName>
        <fullName evidence="1">non-specific serine/threonine protein kinase</fullName>
        <ecNumber evidence="1">2.7.11.1</ecNumber>
    </recommendedName>
</protein>
<proteinExistence type="predicted"/>
<feature type="compositionally biased region" description="Pro residues" evidence="9">
    <location>
        <begin position="200"/>
        <end position="211"/>
    </location>
</feature>
<dbReference type="EC" id="2.7.11.1" evidence="1"/>
<accession>A0ABT1PUG9</accession>
<evidence type="ECO:0000259" key="11">
    <source>
        <dbReference type="PROSITE" id="PS50011"/>
    </source>
</evidence>
<evidence type="ECO:0000256" key="2">
    <source>
        <dbReference type="ARBA" id="ARBA00022527"/>
    </source>
</evidence>